<keyword evidence="3" id="KW-0496">Mitochondrion</keyword>
<dbReference type="InParanoid" id="W3XHZ6"/>
<dbReference type="PANTHER" id="PTHR28554:SF1">
    <property type="entry name" value="LARGE RIBOSOMAL SUBUNIT PROTEIN ML45"/>
    <property type="match status" value="1"/>
</dbReference>
<dbReference type="HOGENOM" id="CLU_055139_2_0_1"/>
<dbReference type="GeneID" id="19267894"/>
<dbReference type="GO" id="GO:0032979">
    <property type="term" value="P:protein insertion into mitochondrial inner membrane from matrix"/>
    <property type="evidence" value="ECO:0007669"/>
    <property type="project" value="InterPro"/>
</dbReference>
<dbReference type="KEGG" id="pfy:PFICI_02881"/>
<keyword evidence="2" id="KW-0809">Transit peptide</keyword>
<dbReference type="Gene3D" id="3.10.450.240">
    <property type="match status" value="1"/>
</dbReference>
<feature type="compositionally biased region" description="Polar residues" evidence="4">
    <location>
        <begin position="65"/>
        <end position="80"/>
    </location>
</feature>
<evidence type="ECO:0000256" key="3">
    <source>
        <dbReference type="ARBA" id="ARBA00023128"/>
    </source>
</evidence>
<dbReference type="OrthoDB" id="19619at2759"/>
<name>W3XHZ6_PESFW</name>
<evidence type="ECO:0000256" key="1">
    <source>
        <dbReference type="ARBA" id="ARBA00004173"/>
    </source>
</evidence>
<evidence type="ECO:0000256" key="4">
    <source>
        <dbReference type="SAM" id="MobiDB-lite"/>
    </source>
</evidence>
<evidence type="ECO:0000313" key="5">
    <source>
        <dbReference type="EMBL" id="ETS84856.1"/>
    </source>
</evidence>
<keyword evidence="6" id="KW-1185">Reference proteome</keyword>
<evidence type="ECO:0000256" key="2">
    <source>
        <dbReference type="ARBA" id="ARBA00022946"/>
    </source>
</evidence>
<dbReference type="EMBL" id="KI912110">
    <property type="protein sequence ID" value="ETS84856.1"/>
    <property type="molecule type" value="Genomic_DNA"/>
</dbReference>
<evidence type="ECO:0008006" key="7">
    <source>
        <dbReference type="Google" id="ProtNLM"/>
    </source>
</evidence>
<dbReference type="Pfam" id="PF07961">
    <property type="entry name" value="MBA1"/>
    <property type="match status" value="1"/>
</dbReference>
<dbReference type="InterPro" id="IPR024621">
    <property type="entry name" value="Mba1"/>
</dbReference>
<dbReference type="InterPro" id="IPR051975">
    <property type="entry name" value="mtLSU_mL45"/>
</dbReference>
<sequence length="315" mass="35541">MAGTQAARLLQPWLSQSTSLYTRQSIFTPSSLRTPANFVASAPSKCIARPFSVQTALNKKPPTRRATSAKKSPYSRDQSLPVSLDNMSMLVPMTFVPPPMSKWPRGFKQFMHMGYLVAWNRAINYVYMIIHKVYSKPGWRTRPLFKMRKSEIKPAARDLHTRMNSAIASGDKAELRKVCSQELYEKLSGIVDVRPKGQSMKWELEGGRAKLSVRDDRIAMIPMTPTENRTIRQAVVAVESTQRIVTIDHKKGGAEVPGTAKAKAMKENIVLTSYVDQNTWQQTPWKIWGTLPDSTLEGHLDEVEAYKKMADDQAK</sequence>
<gene>
    <name evidence="5" type="ORF">PFICI_02881</name>
</gene>
<comment type="subcellular location">
    <subcellularLocation>
        <location evidence="1">Mitochondrion</location>
    </subcellularLocation>
</comment>
<dbReference type="PANTHER" id="PTHR28554">
    <property type="entry name" value="39S RIBOSOMAL PROTEIN L45, MITOCHONDRIAL"/>
    <property type="match status" value="1"/>
</dbReference>
<proteinExistence type="predicted"/>
<dbReference type="AlphaFoldDB" id="W3XHZ6"/>
<accession>W3XHZ6</accession>
<reference evidence="6" key="1">
    <citation type="journal article" date="2015" name="BMC Genomics">
        <title>Genomic and transcriptomic analysis of the endophytic fungus Pestalotiopsis fici reveals its lifestyle and high potential for synthesis of natural products.</title>
        <authorList>
            <person name="Wang X."/>
            <person name="Zhang X."/>
            <person name="Liu L."/>
            <person name="Xiang M."/>
            <person name="Wang W."/>
            <person name="Sun X."/>
            <person name="Che Y."/>
            <person name="Guo L."/>
            <person name="Liu G."/>
            <person name="Guo L."/>
            <person name="Wang C."/>
            <person name="Yin W.B."/>
            <person name="Stadler M."/>
            <person name="Zhang X."/>
            <person name="Liu X."/>
        </authorList>
    </citation>
    <scope>NUCLEOTIDE SEQUENCE [LARGE SCALE GENOMIC DNA]</scope>
    <source>
        <strain evidence="6">W106-1 / CGMCC3.15140</strain>
    </source>
</reference>
<dbReference type="eggNOG" id="ENOG502SAX9">
    <property type="taxonomic scope" value="Eukaryota"/>
</dbReference>
<dbReference type="Proteomes" id="UP000030651">
    <property type="component" value="Unassembled WGS sequence"/>
</dbReference>
<dbReference type="OMA" id="WRIWGTT"/>
<dbReference type="GO" id="GO:0005743">
    <property type="term" value="C:mitochondrial inner membrane"/>
    <property type="evidence" value="ECO:0007669"/>
    <property type="project" value="InterPro"/>
</dbReference>
<organism evidence="5 6">
    <name type="scientific">Pestalotiopsis fici (strain W106-1 / CGMCC3.15140)</name>
    <dbReference type="NCBI Taxonomy" id="1229662"/>
    <lineage>
        <taxon>Eukaryota</taxon>
        <taxon>Fungi</taxon>
        <taxon>Dikarya</taxon>
        <taxon>Ascomycota</taxon>
        <taxon>Pezizomycotina</taxon>
        <taxon>Sordariomycetes</taxon>
        <taxon>Xylariomycetidae</taxon>
        <taxon>Amphisphaeriales</taxon>
        <taxon>Sporocadaceae</taxon>
        <taxon>Pestalotiopsis</taxon>
    </lineage>
</organism>
<protein>
    <recommendedName>
        <fullName evidence="7">Tim44-like domain-containing protein</fullName>
    </recommendedName>
</protein>
<dbReference type="RefSeq" id="XP_007829653.1">
    <property type="nucleotide sequence ID" value="XM_007831462.1"/>
</dbReference>
<feature type="region of interest" description="Disordered" evidence="4">
    <location>
        <begin position="57"/>
        <end position="80"/>
    </location>
</feature>
<evidence type="ECO:0000313" key="6">
    <source>
        <dbReference type="Proteomes" id="UP000030651"/>
    </source>
</evidence>
<dbReference type="STRING" id="1229662.W3XHZ6"/>